<dbReference type="EMBL" id="JAANQT010004774">
    <property type="protein sequence ID" value="KAG1297183.1"/>
    <property type="molecule type" value="Genomic_DNA"/>
</dbReference>
<organism evidence="2 3">
    <name type="scientific">Rhizopus oryzae</name>
    <name type="common">Mucormycosis agent</name>
    <name type="synonym">Rhizopus arrhizus var. delemar</name>
    <dbReference type="NCBI Taxonomy" id="64495"/>
    <lineage>
        <taxon>Eukaryota</taxon>
        <taxon>Fungi</taxon>
        <taxon>Fungi incertae sedis</taxon>
        <taxon>Mucoromycota</taxon>
        <taxon>Mucoromycotina</taxon>
        <taxon>Mucoromycetes</taxon>
        <taxon>Mucorales</taxon>
        <taxon>Mucorineae</taxon>
        <taxon>Rhizopodaceae</taxon>
        <taxon>Rhizopus</taxon>
    </lineage>
</organism>
<evidence type="ECO:0000256" key="1">
    <source>
        <dbReference type="SAM" id="MobiDB-lite"/>
    </source>
</evidence>
<reference evidence="2" key="1">
    <citation type="journal article" date="2020" name="Microb. Genom.">
        <title>Genetic diversity of clinical and environmental Mucorales isolates obtained from an investigation of mucormycosis cases among solid organ transplant recipients.</title>
        <authorList>
            <person name="Nguyen M.H."/>
            <person name="Kaul D."/>
            <person name="Muto C."/>
            <person name="Cheng S.J."/>
            <person name="Richter R.A."/>
            <person name="Bruno V.M."/>
            <person name="Liu G."/>
            <person name="Beyhan S."/>
            <person name="Sundermann A.J."/>
            <person name="Mounaud S."/>
            <person name="Pasculle A.W."/>
            <person name="Nierman W.C."/>
            <person name="Driscoll E."/>
            <person name="Cumbie R."/>
            <person name="Clancy C.J."/>
            <person name="Dupont C.L."/>
        </authorList>
    </citation>
    <scope>NUCLEOTIDE SEQUENCE</scope>
    <source>
        <strain evidence="2">GL11</strain>
    </source>
</reference>
<accession>A0A9P6WWM0</accession>
<feature type="region of interest" description="Disordered" evidence="1">
    <location>
        <begin position="107"/>
        <end position="135"/>
    </location>
</feature>
<keyword evidence="3" id="KW-1185">Reference proteome</keyword>
<dbReference type="Proteomes" id="UP000716291">
    <property type="component" value="Unassembled WGS sequence"/>
</dbReference>
<evidence type="ECO:0000313" key="2">
    <source>
        <dbReference type="EMBL" id="KAG1297183.1"/>
    </source>
</evidence>
<evidence type="ECO:0000313" key="3">
    <source>
        <dbReference type="Proteomes" id="UP000716291"/>
    </source>
</evidence>
<feature type="compositionally biased region" description="Polar residues" evidence="1">
    <location>
        <begin position="111"/>
        <end position="123"/>
    </location>
</feature>
<name>A0A9P6WWM0_RHIOR</name>
<comment type="caution">
    <text evidence="2">The sequence shown here is derived from an EMBL/GenBank/DDBJ whole genome shotgun (WGS) entry which is preliminary data.</text>
</comment>
<protein>
    <submittedName>
        <fullName evidence="2">Uncharacterized protein</fullName>
    </submittedName>
</protein>
<gene>
    <name evidence="2" type="ORF">G6F64_013088</name>
</gene>
<sequence length="284" mass="33575">MNTTENQDMQCTWWRPYALRKQDFPNATEYMRAMMRIYFAKLFEYEGYDATVQALDQWLTYCEQFLGGREKIKYGEPNDEITRWNCIIQAVNGFKDNPTEEPVSILDLPNQKDSTPSLVPNLQSNSENEPESNDDETIVETYFYEDLEQLDIQESLELAQKKIEKIYFEFHEWAKIEREVINMKQDLARKFSKAVTQWSHKKFSEPEPNRSSVEAYITAKHAHLKALIPRHRIYPTLMRHVKGDDVWGKIHQKPKTFEDELSLPRGICNTYNGKKLKNCTTRIE</sequence>
<proteinExistence type="predicted"/>
<dbReference type="AlphaFoldDB" id="A0A9P6WWM0"/>